<dbReference type="Proteomes" id="UP000308549">
    <property type="component" value="Unassembled WGS sequence"/>
</dbReference>
<dbReference type="OrthoDB" id="263283at2759"/>
<dbReference type="InterPro" id="IPR003347">
    <property type="entry name" value="JmjC_dom"/>
</dbReference>
<dbReference type="PROSITE" id="PS51184">
    <property type="entry name" value="JMJC"/>
    <property type="match status" value="1"/>
</dbReference>
<dbReference type="PANTHER" id="PTHR12461">
    <property type="entry name" value="HYPOXIA-INDUCIBLE FACTOR 1 ALPHA INHIBITOR-RELATED"/>
    <property type="match status" value="1"/>
</dbReference>
<dbReference type="EMBL" id="NAJL01000039">
    <property type="protein sequence ID" value="TKA24954.1"/>
    <property type="molecule type" value="Genomic_DNA"/>
</dbReference>
<reference evidence="2 3" key="1">
    <citation type="submission" date="2017-03" db="EMBL/GenBank/DDBJ databases">
        <title>Genomes of endolithic fungi from Antarctica.</title>
        <authorList>
            <person name="Coleine C."/>
            <person name="Masonjones S."/>
            <person name="Stajich J.E."/>
        </authorList>
    </citation>
    <scope>NUCLEOTIDE SEQUENCE [LARGE SCALE GENOMIC DNA]</scope>
    <source>
        <strain evidence="2 3">CCFEE 6315</strain>
    </source>
</reference>
<sequence>MLAGRVIASATRPCRSYTTARKLRPVPILPDASIDTFRKHAFEPAIPALLPRGTFNTIPACEKWFVHAKDHHNPLSLNISYLSNYKSAIVPVEITNNDHFARTEQPLYFFLECVSSQSSTYRSQPSRYFNAYVPGARAIKRTKRSNDFFSASTLTTPTAKVYLAQASLTDLPKGMRDDLPTPELVLKAGKGDVYDSSIWLGQAPTYTPLHRDPNPNLFAQLAGRKLVRLYQPKVGQGIFAAVQERIGGGANAMMRGEEMMQGAEKKALEEEVWGEVENTTVAGPCWEAELKSGDGLFIPKGWWHSIKGVGEGMTGSVNWWFR</sequence>
<dbReference type="AlphaFoldDB" id="A0A4U0TS45"/>
<dbReference type="Gene3D" id="2.60.120.650">
    <property type="entry name" value="Cupin"/>
    <property type="match status" value="1"/>
</dbReference>
<accession>A0A4U0TS45</accession>
<evidence type="ECO:0000259" key="1">
    <source>
        <dbReference type="PROSITE" id="PS51184"/>
    </source>
</evidence>
<dbReference type="Pfam" id="PF13621">
    <property type="entry name" value="Cupin_8"/>
    <property type="match status" value="1"/>
</dbReference>
<keyword evidence="3" id="KW-1185">Reference proteome</keyword>
<organism evidence="2 3">
    <name type="scientific">Salinomyces thailandicus</name>
    <dbReference type="NCBI Taxonomy" id="706561"/>
    <lineage>
        <taxon>Eukaryota</taxon>
        <taxon>Fungi</taxon>
        <taxon>Dikarya</taxon>
        <taxon>Ascomycota</taxon>
        <taxon>Pezizomycotina</taxon>
        <taxon>Dothideomycetes</taxon>
        <taxon>Dothideomycetidae</taxon>
        <taxon>Mycosphaerellales</taxon>
        <taxon>Teratosphaeriaceae</taxon>
        <taxon>Salinomyces</taxon>
    </lineage>
</organism>
<feature type="domain" description="JmjC" evidence="1">
    <location>
        <begin position="160"/>
        <end position="322"/>
    </location>
</feature>
<evidence type="ECO:0000313" key="3">
    <source>
        <dbReference type="Proteomes" id="UP000308549"/>
    </source>
</evidence>
<name>A0A4U0TS45_9PEZI</name>
<gene>
    <name evidence="2" type="ORF">B0A50_06052</name>
</gene>
<evidence type="ECO:0000313" key="2">
    <source>
        <dbReference type="EMBL" id="TKA24954.1"/>
    </source>
</evidence>
<dbReference type="SUPFAM" id="SSF51197">
    <property type="entry name" value="Clavaminate synthase-like"/>
    <property type="match status" value="1"/>
</dbReference>
<proteinExistence type="predicted"/>
<dbReference type="InterPro" id="IPR041667">
    <property type="entry name" value="Cupin_8"/>
</dbReference>
<protein>
    <recommendedName>
        <fullName evidence="1">JmjC domain-containing protein</fullName>
    </recommendedName>
</protein>
<comment type="caution">
    <text evidence="2">The sequence shown here is derived from an EMBL/GenBank/DDBJ whole genome shotgun (WGS) entry which is preliminary data.</text>
</comment>
<dbReference type="PANTHER" id="PTHR12461:SF105">
    <property type="entry name" value="HYPOXIA-INDUCIBLE FACTOR 1-ALPHA INHIBITOR"/>
    <property type="match status" value="1"/>
</dbReference>